<dbReference type="PROSITE" id="PS50144">
    <property type="entry name" value="MATH"/>
    <property type="match status" value="1"/>
</dbReference>
<proteinExistence type="predicted"/>
<sequence>MSLYLVIDEPNKLGRGERILVDYKFFVLNNNDKTYVIFKEKGKELRAFSRGVTRRGLLKFLSLDSFNDPKNGYRDRDSCTIGAELLVSKPTRKKATLTIKNPSPNEITLNIQRFCTSKSSVQSSEAFPLEGRDWYIP</sequence>
<dbReference type="SUPFAM" id="SSF49599">
    <property type="entry name" value="TRAF domain-like"/>
    <property type="match status" value="1"/>
</dbReference>
<organism evidence="2 3">
    <name type="scientific">Eucalyptus grandis</name>
    <name type="common">Flooded gum</name>
    <dbReference type="NCBI Taxonomy" id="71139"/>
    <lineage>
        <taxon>Eukaryota</taxon>
        <taxon>Viridiplantae</taxon>
        <taxon>Streptophyta</taxon>
        <taxon>Embryophyta</taxon>
        <taxon>Tracheophyta</taxon>
        <taxon>Spermatophyta</taxon>
        <taxon>Magnoliopsida</taxon>
        <taxon>eudicotyledons</taxon>
        <taxon>Gunneridae</taxon>
        <taxon>Pentapetalae</taxon>
        <taxon>rosids</taxon>
        <taxon>malvids</taxon>
        <taxon>Myrtales</taxon>
        <taxon>Myrtaceae</taxon>
        <taxon>Myrtoideae</taxon>
        <taxon>Eucalypteae</taxon>
        <taxon>Eucalyptus</taxon>
    </lineage>
</organism>
<feature type="domain" description="MATH" evidence="1">
    <location>
        <begin position="1"/>
        <end position="85"/>
    </location>
</feature>
<dbReference type="InterPro" id="IPR008974">
    <property type="entry name" value="TRAF-like"/>
</dbReference>
<dbReference type="PANTHER" id="PTHR46162">
    <property type="entry name" value="TRAF-LIKE FAMILY PROTEIN"/>
    <property type="match status" value="1"/>
</dbReference>
<gene>
    <name evidence="2" type="ORF">EUGRSUZ_L02630</name>
</gene>
<dbReference type="EMBL" id="MU849357">
    <property type="protein sequence ID" value="KAK2631650.1"/>
    <property type="molecule type" value="Genomic_DNA"/>
</dbReference>
<keyword evidence="3" id="KW-1185">Reference proteome</keyword>
<dbReference type="AlphaFoldDB" id="A0AAD9WIS4"/>
<dbReference type="Pfam" id="PF22486">
    <property type="entry name" value="MATH_2"/>
    <property type="match status" value="1"/>
</dbReference>
<dbReference type="PANTHER" id="PTHR46162:SF40">
    <property type="entry name" value="TRAF-LIKE FAMILY PROTEIN"/>
    <property type="match status" value="1"/>
</dbReference>
<dbReference type="Proteomes" id="UP000030711">
    <property type="component" value="Unassembled WGS sequence"/>
</dbReference>
<dbReference type="Gene3D" id="2.60.210.10">
    <property type="entry name" value="Apoptosis, Tumor Necrosis Factor Receptor Associated Protein 2, Chain A"/>
    <property type="match status" value="1"/>
</dbReference>
<accession>A0AAD9WIS4</accession>
<reference evidence="2 3" key="1">
    <citation type="journal article" date="2014" name="Nature">
        <title>The genome of Eucalyptus grandis.</title>
        <authorList>
            <person name="Myburg A.A."/>
            <person name="Grattapaglia D."/>
            <person name="Tuskan G.A."/>
            <person name="Hellsten U."/>
            <person name="Hayes R.D."/>
            <person name="Grimwood J."/>
            <person name="Jenkins J."/>
            <person name="Lindquist E."/>
            <person name="Tice H."/>
            <person name="Bauer D."/>
            <person name="Goodstein D.M."/>
            <person name="Dubchak I."/>
            <person name="Poliakov A."/>
            <person name="Mizrachi E."/>
            <person name="Kullan A.R."/>
            <person name="Hussey S.G."/>
            <person name="Pinard D."/>
            <person name="van der Merwe K."/>
            <person name="Singh P."/>
            <person name="van Jaarsveld I."/>
            <person name="Silva-Junior O.B."/>
            <person name="Togawa R.C."/>
            <person name="Pappas M.R."/>
            <person name="Faria D.A."/>
            <person name="Sansaloni C.P."/>
            <person name="Petroli C.D."/>
            <person name="Yang X."/>
            <person name="Ranjan P."/>
            <person name="Tschaplinski T.J."/>
            <person name="Ye C.Y."/>
            <person name="Li T."/>
            <person name="Sterck L."/>
            <person name="Vanneste K."/>
            <person name="Murat F."/>
            <person name="Soler M."/>
            <person name="Clemente H.S."/>
            <person name="Saidi N."/>
            <person name="Cassan-Wang H."/>
            <person name="Dunand C."/>
            <person name="Hefer C.A."/>
            <person name="Bornberg-Bauer E."/>
            <person name="Kersting A.R."/>
            <person name="Vining K."/>
            <person name="Amarasinghe V."/>
            <person name="Ranik M."/>
            <person name="Naithani S."/>
            <person name="Elser J."/>
            <person name="Boyd A.E."/>
            <person name="Liston A."/>
            <person name="Spatafora J.W."/>
            <person name="Dharmwardhana P."/>
            <person name="Raja R."/>
            <person name="Sullivan C."/>
            <person name="Romanel E."/>
            <person name="Alves-Ferreira M."/>
            <person name="Kulheim C."/>
            <person name="Foley W."/>
            <person name="Carocha V."/>
            <person name="Paiva J."/>
            <person name="Kudrna D."/>
            <person name="Brommonschenkel S.H."/>
            <person name="Pasquali G."/>
            <person name="Byrne M."/>
            <person name="Rigault P."/>
            <person name="Tibbits J."/>
            <person name="Spokevicius A."/>
            <person name="Jones R.C."/>
            <person name="Steane D.A."/>
            <person name="Vaillancourt R.E."/>
            <person name="Potts B.M."/>
            <person name="Joubert F."/>
            <person name="Barry K."/>
            <person name="Pappas G.J."/>
            <person name="Strauss S.H."/>
            <person name="Jaiswal P."/>
            <person name="Grima-Pettenati J."/>
            <person name="Salse J."/>
            <person name="Van de Peer Y."/>
            <person name="Rokhsar D.S."/>
            <person name="Schmutz J."/>
        </authorList>
    </citation>
    <scope>NUCLEOTIDE SEQUENCE [LARGE SCALE GENOMIC DNA]</scope>
    <source>
        <strain evidence="3">cv. BRASUZ1</strain>
        <tissue evidence="2">Leaf extractions</tissue>
    </source>
</reference>
<evidence type="ECO:0000259" key="1">
    <source>
        <dbReference type="PROSITE" id="PS50144"/>
    </source>
</evidence>
<dbReference type="InterPro" id="IPR002083">
    <property type="entry name" value="MATH/TRAF_dom"/>
</dbReference>
<dbReference type="CDD" id="cd00121">
    <property type="entry name" value="MATH"/>
    <property type="match status" value="1"/>
</dbReference>
<comment type="caution">
    <text evidence="2">The sequence shown here is derived from an EMBL/GenBank/DDBJ whole genome shotgun (WGS) entry which is preliminary data.</text>
</comment>
<evidence type="ECO:0000313" key="3">
    <source>
        <dbReference type="Proteomes" id="UP000030711"/>
    </source>
</evidence>
<evidence type="ECO:0000313" key="2">
    <source>
        <dbReference type="EMBL" id="KAK2631650.1"/>
    </source>
</evidence>
<name>A0AAD9WIS4_EUCGR</name>
<protein>
    <recommendedName>
        <fullName evidence="1">MATH domain-containing protein</fullName>
    </recommendedName>
</protein>